<dbReference type="RefSeq" id="WP_280733026.1">
    <property type="nucleotide sequence ID" value="NZ_CP120368.1"/>
</dbReference>
<keyword evidence="2 5" id="KW-0812">Transmembrane</keyword>
<feature type="transmembrane region" description="Helical" evidence="5">
    <location>
        <begin position="132"/>
        <end position="151"/>
    </location>
</feature>
<dbReference type="Gene3D" id="1.20.1560.10">
    <property type="entry name" value="ABC transporter type 1, transmembrane domain"/>
    <property type="match status" value="1"/>
</dbReference>
<evidence type="ECO:0000313" key="8">
    <source>
        <dbReference type="Proteomes" id="UP001235547"/>
    </source>
</evidence>
<dbReference type="PROSITE" id="PS51318">
    <property type="entry name" value="TAT"/>
    <property type="match status" value="1"/>
</dbReference>
<protein>
    <submittedName>
        <fullName evidence="7">ABC transporter ATP-binding protein/permease</fullName>
    </submittedName>
</protein>
<dbReference type="PROSITE" id="PS50929">
    <property type="entry name" value="ABC_TM1F"/>
    <property type="match status" value="1"/>
</dbReference>
<dbReference type="GO" id="GO:0005524">
    <property type="term" value="F:ATP binding"/>
    <property type="evidence" value="ECO:0007669"/>
    <property type="project" value="UniProtKB-KW"/>
</dbReference>
<dbReference type="EMBL" id="CP120371">
    <property type="protein sequence ID" value="WEX82290.1"/>
    <property type="molecule type" value="Genomic_DNA"/>
</dbReference>
<feature type="transmembrane region" description="Helical" evidence="5">
    <location>
        <begin position="233"/>
        <end position="255"/>
    </location>
</feature>
<dbReference type="InterPro" id="IPR011527">
    <property type="entry name" value="ABC1_TM_dom"/>
</dbReference>
<proteinExistence type="predicted"/>
<dbReference type="PANTHER" id="PTHR24221:SF654">
    <property type="entry name" value="ATP-BINDING CASSETTE SUB-FAMILY B MEMBER 6"/>
    <property type="match status" value="1"/>
</dbReference>
<gene>
    <name evidence="7" type="ORF">PYH38_004551</name>
</gene>
<evidence type="ECO:0000259" key="6">
    <source>
        <dbReference type="PROSITE" id="PS50929"/>
    </source>
</evidence>
<organism evidence="7 8">
    <name type="scientific">Sinorhizobium numidicum</name>
    <dbReference type="NCBI Taxonomy" id="680248"/>
    <lineage>
        <taxon>Bacteria</taxon>
        <taxon>Pseudomonadati</taxon>
        <taxon>Pseudomonadota</taxon>
        <taxon>Alphaproteobacteria</taxon>
        <taxon>Hyphomicrobiales</taxon>
        <taxon>Rhizobiaceae</taxon>
        <taxon>Sinorhizobium/Ensifer group</taxon>
        <taxon>Sinorhizobium</taxon>
    </lineage>
</organism>
<dbReference type="SUPFAM" id="SSF90123">
    <property type="entry name" value="ABC transporter transmembrane region"/>
    <property type="match status" value="1"/>
</dbReference>
<sequence>MNAPLLFSGRRRILLAGLIGAALAQAVALASTAFATRAAFSWLDETGKIPPSVLCALAGTGLAMAALRPLFRTLAEDFGQDYARDVRLALFDHTSRAAASELTKRRTGHMAMRFIGDLAALKNWPGLGLPRLVQAAALLPAAIGVLFWLAAPFGWTGLVMTAAAFVALLVGGKTLTASHRLLRARRAQLAADMTERLPLAPQLAALGRRARELRLIRKRSAALRHVALERVALAELLHGLPEALVGIAAAVILIYGSHSGMASGTIAAALAALGLSLYPLRQVMGVVNHFAAFRAAHAKLAAALARPLRTDSFRDVRLGRGPLSLALTLTGIPPLTLGPGEDGYLPETASSIVPILSGHDVAPVDGVTLGGQPIGRLTLGSLRRSVAVIGAKPAVLRGSIRRALTLGVLDRPSDETICKRLAVQNLGPILEGLGGLDRRIAEGAADLSDAERIRLAALRAALGRPGLLVIAANLPDPSIDVWARALPATRLWLVPCRHPDAAFGPTICSLD</sequence>
<keyword evidence="8" id="KW-1185">Reference proteome</keyword>
<comment type="subcellular location">
    <subcellularLocation>
        <location evidence="1">Cell membrane</location>
        <topology evidence="1">Multi-pass membrane protein</topology>
    </subcellularLocation>
</comment>
<dbReference type="Gene3D" id="3.40.50.300">
    <property type="entry name" value="P-loop containing nucleotide triphosphate hydrolases"/>
    <property type="match status" value="1"/>
</dbReference>
<feature type="transmembrane region" description="Helical" evidence="5">
    <location>
        <begin position="261"/>
        <end position="280"/>
    </location>
</feature>
<evidence type="ECO:0000256" key="5">
    <source>
        <dbReference type="SAM" id="Phobius"/>
    </source>
</evidence>
<dbReference type="Proteomes" id="UP001235547">
    <property type="component" value="Chromosome 1"/>
</dbReference>
<keyword evidence="7" id="KW-0067">ATP-binding</keyword>
<dbReference type="SUPFAM" id="SSF52540">
    <property type="entry name" value="P-loop containing nucleoside triphosphate hydrolases"/>
    <property type="match status" value="1"/>
</dbReference>
<dbReference type="InterPro" id="IPR036640">
    <property type="entry name" value="ABC1_TM_sf"/>
</dbReference>
<dbReference type="PANTHER" id="PTHR24221">
    <property type="entry name" value="ATP-BINDING CASSETTE SUB-FAMILY B"/>
    <property type="match status" value="1"/>
</dbReference>
<feature type="transmembrane region" description="Helical" evidence="5">
    <location>
        <begin position="51"/>
        <end position="71"/>
    </location>
</feature>
<dbReference type="InterPro" id="IPR039421">
    <property type="entry name" value="Type_1_exporter"/>
</dbReference>
<accession>A0ABY8CUG8</accession>
<dbReference type="InterPro" id="IPR027417">
    <property type="entry name" value="P-loop_NTPase"/>
</dbReference>
<dbReference type="InterPro" id="IPR006311">
    <property type="entry name" value="TAT_signal"/>
</dbReference>
<feature type="transmembrane region" description="Helical" evidence="5">
    <location>
        <begin position="157"/>
        <end position="176"/>
    </location>
</feature>
<evidence type="ECO:0000256" key="3">
    <source>
        <dbReference type="ARBA" id="ARBA00022989"/>
    </source>
</evidence>
<keyword evidence="4 5" id="KW-0472">Membrane</keyword>
<keyword evidence="7" id="KW-0547">Nucleotide-binding</keyword>
<name>A0ABY8CUG8_9HYPH</name>
<dbReference type="Pfam" id="PF00664">
    <property type="entry name" value="ABC_membrane"/>
    <property type="match status" value="1"/>
</dbReference>
<feature type="domain" description="ABC transmembrane type-1" evidence="6">
    <location>
        <begin position="14"/>
        <end position="292"/>
    </location>
</feature>
<reference evidence="7 8" key="1">
    <citation type="submission" date="2023-03" db="EMBL/GenBank/DDBJ databases">
        <authorList>
            <person name="Kaur S."/>
            <person name="Espinosa-Saiz D."/>
            <person name="Velazquez E."/>
            <person name="Menendez E."/>
            <person name="diCenzo G.C."/>
        </authorList>
    </citation>
    <scope>NUCLEOTIDE SEQUENCE [LARGE SCALE GENOMIC DNA]</scope>
    <source>
        <strain evidence="7 8">LMG 27395</strain>
    </source>
</reference>
<evidence type="ECO:0000256" key="4">
    <source>
        <dbReference type="ARBA" id="ARBA00023136"/>
    </source>
</evidence>
<evidence type="ECO:0000256" key="2">
    <source>
        <dbReference type="ARBA" id="ARBA00022692"/>
    </source>
</evidence>
<keyword evidence="3 5" id="KW-1133">Transmembrane helix</keyword>
<evidence type="ECO:0000256" key="1">
    <source>
        <dbReference type="ARBA" id="ARBA00004651"/>
    </source>
</evidence>
<evidence type="ECO:0000313" key="7">
    <source>
        <dbReference type="EMBL" id="WEX82290.1"/>
    </source>
</evidence>